<proteinExistence type="predicted"/>
<protein>
    <submittedName>
        <fullName evidence="1">Uncharacterized protein</fullName>
    </submittedName>
</protein>
<keyword evidence="2" id="KW-1185">Reference proteome</keyword>
<dbReference type="Proteomes" id="UP001283361">
    <property type="component" value="Unassembled WGS sequence"/>
</dbReference>
<evidence type="ECO:0000313" key="2">
    <source>
        <dbReference type="Proteomes" id="UP001283361"/>
    </source>
</evidence>
<name>A0AAE1AYZ9_9GAST</name>
<reference evidence="1" key="1">
    <citation type="journal article" date="2023" name="G3 (Bethesda)">
        <title>A reference genome for the long-term kleptoplast-retaining sea slug Elysia crispata morphotype clarki.</title>
        <authorList>
            <person name="Eastman K.E."/>
            <person name="Pendleton A.L."/>
            <person name="Shaikh M.A."/>
            <person name="Suttiyut T."/>
            <person name="Ogas R."/>
            <person name="Tomko P."/>
            <person name="Gavelis G."/>
            <person name="Widhalm J.R."/>
            <person name="Wisecaver J.H."/>
        </authorList>
    </citation>
    <scope>NUCLEOTIDE SEQUENCE</scope>
    <source>
        <strain evidence="1">ECLA1</strain>
    </source>
</reference>
<comment type="caution">
    <text evidence="1">The sequence shown here is derived from an EMBL/GenBank/DDBJ whole genome shotgun (WGS) entry which is preliminary data.</text>
</comment>
<evidence type="ECO:0000313" key="1">
    <source>
        <dbReference type="EMBL" id="KAK3795891.1"/>
    </source>
</evidence>
<dbReference type="AlphaFoldDB" id="A0AAE1AYZ9"/>
<gene>
    <name evidence="1" type="ORF">RRG08_040687</name>
</gene>
<accession>A0AAE1AYZ9</accession>
<dbReference type="EMBL" id="JAWDGP010000969">
    <property type="protein sequence ID" value="KAK3795891.1"/>
    <property type="molecule type" value="Genomic_DNA"/>
</dbReference>
<organism evidence="1 2">
    <name type="scientific">Elysia crispata</name>
    <name type="common">lettuce slug</name>
    <dbReference type="NCBI Taxonomy" id="231223"/>
    <lineage>
        <taxon>Eukaryota</taxon>
        <taxon>Metazoa</taxon>
        <taxon>Spiralia</taxon>
        <taxon>Lophotrochozoa</taxon>
        <taxon>Mollusca</taxon>
        <taxon>Gastropoda</taxon>
        <taxon>Heterobranchia</taxon>
        <taxon>Euthyneura</taxon>
        <taxon>Panpulmonata</taxon>
        <taxon>Sacoglossa</taxon>
        <taxon>Placobranchoidea</taxon>
        <taxon>Plakobranchidae</taxon>
        <taxon>Elysia</taxon>
    </lineage>
</organism>
<sequence>MLEDATRCHKMSHDATRCYKMPQDATRCHKMPHDATRCHKMRVFFLAFTVVSHCGSRVPRPPNQTGHPVTWSRTPIGSAAEFRTCSVCVSGLIWCSGIKRNASMYSKVVSSSGKS</sequence>